<comment type="caution">
    <text evidence="1">The sequence shown here is derived from an EMBL/GenBank/DDBJ whole genome shotgun (WGS) entry which is preliminary data.</text>
</comment>
<protein>
    <submittedName>
        <fullName evidence="1">Uncharacterized protein</fullName>
    </submittedName>
</protein>
<evidence type="ECO:0000313" key="2">
    <source>
        <dbReference type="Proteomes" id="UP000746747"/>
    </source>
</evidence>
<gene>
    <name evidence="1" type="ORF">CJOHNSTONI_LOCUS8780</name>
</gene>
<dbReference type="InterPro" id="IPR036872">
    <property type="entry name" value="CH_dom_sf"/>
</dbReference>
<sequence length="82" mass="9434">MEALIKFIKLNSSEVRITYNQVYTDWANRHLIKYGTEPIKDLTNDLREPRRLVTLLQAITFDCVPAAEERISTAIDGHTESV</sequence>
<evidence type="ECO:0000313" key="1">
    <source>
        <dbReference type="EMBL" id="CAG9539154.1"/>
    </source>
</evidence>
<accession>A0A8J2Q8X0</accession>
<dbReference type="Gene3D" id="1.10.418.10">
    <property type="entry name" value="Calponin-like domain"/>
    <property type="match status" value="1"/>
</dbReference>
<dbReference type="EMBL" id="CAKAEH010001755">
    <property type="protein sequence ID" value="CAG9539154.1"/>
    <property type="molecule type" value="Genomic_DNA"/>
</dbReference>
<dbReference type="Proteomes" id="UP000746747">
    <property type="component" value="Unassembled WGS sequence"/>
</dbReference>
<proteinExistence type="predicted"/>
<dbReference type="SUPFAM" id="SSF47576">
    <property type="entry name" value="Calponin-homology domain, CH-domain"/>
    <property type="match status" value="1"/>
</dbReference>
<dbReference type="OrthoDB" id="2161974at2759"/>
<dbReference type="AlphaFoldDB" id="A0A8J2Q8X0"/>
<name>A0A8J2Q8X0_9BILA</name>
<organism evidence="1 2">
    <name type="scientific">Cercopithifilaria johnstoni</name>
    <dbReference type="NCBI Taxonomy" id="2874296"/>
    <lineage>
        <taxon>Eukaryota</taxon>
        <taxon>Metazoa</taxon>
        <taxon>Ecdysozoa</taxon>
        <taxon>Nematoda</taxon>
        <taxon>Chromadorea</taxon>
        <taxon>Rhabditida</taxon>
        <taxon>Spirurina</taxon>
        <taxon>Spiruromorpha</taxon>
        <taxon>Filarioidea</taxon>
        <taxon>Onchocercidae</taxon>
        <taxon>Cercopithifilaria</taxon>
    </lineage>
</organism>
<reference evidence="1" key="1">
    <citation type="submission" date="2021-09" db="EMBL/GenBank/DDBJ databases">
        <authorList>
            <consortium name="Pathogen Informatics"/>
        </authorList>
    </citation>
    <scope>NUCLEOTIDE SEQUENCE</scope>
</reference>
<keyword evidence="2" id="KW-1185">Reference proteome</keyword>